<dbReference type="InterPro" id="IPR056884">
    <property type="entry name" value="NPHP3-like_N"/>
</dbReference>
<evidence type="ECO:0000313" key="10">
    <source>
        <dbReference type="Proteomes" id="UP001140502"/>
    </source>
</evidence>
<dbReference type="InterPro" id="IPR029058">
    <property type="entry name" value="AB_hydrolase_fold"/>
</dbReference>
<sequence length="559" mass="62972">MTDVVAIHGLNGHYEKTWTDKNTGVNWLRDLMPITSARVLSFSYNSSVKFSKSTSDLYDFADQLLEGLYASRQSAEEAQRPIIFVCHSLGGIVFKQAFVRAHELARYDDVRRCTRGVLFLGTPHRGSDLASWGTMLSAMLKAASFGTSTDTQLPKDLEPDSRDLERISQSFKARSAGLRIYSFYETEKMDFMKTVVVNRDSAVLGIPAEKSIPMDGNHRTICRFTRDEEPRFQTGMGGEKLSTTNLCYFFFKSDNYDQRSGVTALQSLLQQLFRKRPKLISTAVDYLRGKSLEDVGALWMAFTTSIQQIQSPDDKGLLQVFCVLNGLDECDDARKLVHLISETFEPKTDRFSGAQEGTGRGLLKVLVLSRPDNFIKNGFDKPASGVQSCRTKEEQQDHTGNVASQDISQQPRRTAMIRLRGEDQTDSISTDISRVVDVTISGLVRDGLTDDFLEDVKDQLIRRADRTFLWVTLIIQLLAAKVETSASRRELDQILKSRDIDAVYSEMLATRVNEPRARKMLGIILAAARETLKAREIWTGDWIGCNQLLGIDSRPTRRH</sequence>
<dbReference type="AlphaFoldDB" id="A0A9W8WBR9"/>
<accession>A0A9W8WBR9</accession>
<evidence type="ECO:0000256" key="3">
    <source>
        <dbReference type="ARBA" id="ARBA00004370"/>
    </source>
</evidence>
<evidence type="ECO:0000256" key="7">
    <source>
        <dbReference type="ARBA" id="ARBA00023136"/>
    </source>
</evidence>
<keyword evidence="6" id="KW-0496">Mitochondrion</keyword>
<evidence type="ECO:0000256" key="1">
    <source>
        <dbReference type="ARBA" id="ARBA00004173"/>
    </source>
</evidence>
<evidence type="ECO:0000313" key="9">
    <source>
        <dbReference type="EMBL" id="KAJ4319205.1"/>
    </source>
</evidence>
<dbReference type="PANTHER" id="PTHR48182">
    <property type="entry name" value="PROTEIN SERAC1"/>
    <property type="match status" value="1"/>
</dbReference>
<keyword evidence="4" id="KW-0677">Repeat</keyword>
<dbReference type="Gene3D" id="3.40.50.1820">
    <property type="entry name" value="alpha/beta hydrolase"/>
    <property type="match status" value="1"/>
</dbReference>
<dbReference type="EMBL" id="JAPEUR010000128">
    <property type="protein sequence ID" value="KAJ4319205.1"/>
    <property type="molecule type" value="Genomic_DNA"/>
</dbReference>
<comment type="subcellular location">
    <subcellularLocation>
        <location evidence="2">Endoplasmic reticulum</location>
    </subcellularLocation>
    <subcellularLocation>
        <location evidence="3">Membrane</location>
    </subcellularLocation>
    <subcellularLocation>
        <location evidence="1">Mitochondrion</location>
    </subcellularLocation>
</comment>
<gene>
    <name evidence="9" type="ORF">N0V84_006487</name>
</gene>
<dbReference type="Pfam" id="PF24883">
    <property type="entry name" value="NPHP3_N"/>
    <property type="match status" value="1"/>
</dbReference>
<reference evidence="9" key="1">
    <citation type="submission" date="2022-10" db="EMBL/GenBank/DDBJ databases">
        <title>Tapping the CABI collections for fungal endophytes: first genome assemblies for Collariella, Neodidymelliopsis, Ascochyta clinopodiicola, Didymella pomorum, Didymosphaeria variabile, Neocosmospora piperis and Neocucurbitaria cava.</title>
        <authorList>
            <person name="Hill R."/>
        </authorList>
    </citation>
    <scope>NUCLEOTIDE SEQUENCE</scope>
    <source>
        <strain evidence="9">IMI 366586</strain>
    </source>
</reference>
<keyword evidence="5" id="KW-0256">Endoplasmic reticulum</keyword>
<protein>
    <recommendedName>
        <fullName evidence="8">Nephrocystin 3-like N-terminal domain-containing protein</fullName>
    </recommendedName>
</protein>
<organism evidence="9 10">
    <name type="scientific">Fusarium piperis</name>
    <dbReference type="NCBI Taxonomy" id="1435070"/>
    <lineage>
        <taxon>Eukaryota</taxon>
        <taxon>Fungi</taxon>
        <taxon>Dikarya</taxon>
        <taxon>Ascomycota</taxon>
        <taxon>Pezizomycotina</taxon>
        <taxon>Sordariomycetes</taxon>
        <taxon>Hypocreomycetidae</taxon>
        <taxon>Hypocreales</taxon>
        <taxon>Nectriaceae</taxon>
        <taxon>Fusarium</taxon>
        <taxon>Fusarium solani species complex</taxon>
    </lineage>
</organism>
<dbReference type="GO" id="GO:0005739">
    <property type="term" value="C:mitochondrion"/>
    <property type="evidence" value="ECO:0007669"/>
    <property type="project" value="UniProtKB-SubCell"/>
</dbReference>
<keyword evidence="10" id="KW-1185">Reference proteome</keyword>
<dbReference type="OrthoDB" id="5086500at2759"/>
<name>A0A9W8WBR9_9HYPO</name>
<evidence type="ECO:0000256" key="6">
    <source>
        <dbReference type="ARBA" id="ARBA00023128"/>
    </source>
</evidence>
<evidence type="ECO:0000256" key="5">
    <source>
        <dbReference type="ARBA" id="ARBA00022824"/>
    </source>
</evidence>
<evidence type="ECO:0000256" key="4">
    <source>
        <dbReference type="ARBA" id="ARBA00022737"/>
    </source>
</evidence>
<evidence type="ECO:0000259" key="8">
    <source>
        <dbReference type="Pfam" id="PF24883"/>
    </source>
</evidence>
<dbReference type="SUPFAM" id="SSF53474">
    <property type="entry name" value="alpha/beta-Hydrolases"/>
    <property type="match status" value="1"/>
</dbReference>
<proteinExistence type="predicted"/>
<dbReference type="InterPro" id="IPR052374">
    <property type="entry name" value="SERAC1"/>
</dbReference>
<dbReference type="GO" id="GO:0005783">
    <property type="term" value="C:endoplasmic reticulum"/>
    <property type="evidence" value="ECO:0007669"/>
    <property type="project" value="UniProtKB-SubCell"/>
</dbReference>
<evidence type="ECO:0000256" key="2">
    <source>
        <dbReference type="ARBA" id="ARBA00004240"/>
    </source>
</evidence>
<comment type="caution">
    <text evidence="9">The sequence shown here is derived from an EMBL/GenBank/DDBJ whole genome shotgun (WGS) entry which is preliminary data.</text>
</comment>
<dbReference type="GO" id="GO:0016020">
    <property type="term" value="C:membrane"/>
    <property type="evidence" value="ECO:0007669"/>
    <property type="project" value="UniProtKB-SubCell"/>
</dbReference>
<dbReference type="PANTHER" id="PTHR48182:SF2">
    <property type="entry name" value="PROTEIN SERAC1"/>
    <property type="match status" value="1"/>
</dbReference>
<keyword evidence="7" id="KW-0472">Membrane</keyword>
<dbReference type="Proteomes" id="UP001140502">
    <property type="component" value="Unassembled WGS sequence"/>
</dbReference>
<feature type="domain" description="Nephrocystin 3-like N-terminal" evidence="8">
    <location>
        <begin position="243"/>
        <end position="348"/>
    </location>
</feature>